<dbReference type="PANTHER" id="PTHR43540:SF14">
    <property type="entry name" value="ISOCHORISMATASE"/>
    <property type="match status" value="1"/>
</dbReference>
<dbReference type="Proteomes" id="UP000035963">
    <property type="component" value="Unassembled WGS sequence"/>
</dbReference>
<sequence>MAAALIVVDVQEGLFRPTPSPASSESVFARINELTSRARAARVPVIFVQHESATDDLEYGTPGWALAKELQVQASDEIVRKTTSDSFLRTSLGSILERNGVSNVVVCGYATEFCVDTTVRRAAALGYDVTLVADAHTTHDKNHAKAAWIVEHHNATLAGIESFGPTIQAVATADIRFDAGEALT</sequence>
<dbReference type="InterPro" id="IPR036380">
    <property type="entry name" value="Isochorismatase-like_sf"/>
</dbReference>
<dbReference type="CDD" id="cd01014">
    <property type="entry name" value="nicotinamidase_related"/>
    <property type="match status" value="1"/>
</dbReference>
<proteinExistence type="predicted"/>
<dbReference type="InterPro" id="IPR050272">
    <property type="entry name" value="Isochorismatase-like_hydrls"/>
</dbReference>
<dbReference type="Pfam" id="PF00857">
    <property type="entry name" value="Isochorismatase"/>
    <property type="match status" value="1"/>
</dbReference>
<name>A0A0J1CUX2_9BURK</name>
<accession>A0A0J1CUX2</accession>
<dbReference type="AlphaFoldDB" id="A0A0J1CUX2"/>
<dbReference type="EMBL" id="AEJF01000126">
    <property type="protein sequence ID" value="KLU24414.1"/>
    <property type="molecule type" value="Genomic_DNA"/>
</dbReference>
<dbReference type="GO" id="GO:0016787">
    <property type="term" value="F:hydrolase activity"/>
    <property type="evidence" value="ECO:0007669"/>
    <property type="project" value="UniProtKB-KW"/>
</dbReference>
<organism evidence="3 4">
    <name type="scientific">Caballeronia mineralivorans PML1(12)</name>
    <dbReference type="NCBI Taxonomy" id="908627"/>
    <lineage>
        <taxon>Bacteria</taxon>
        <taxon>Pseudomonadati</taxon>
        <taxon>Pseudomonadota</taxon>
        <taxon>Betaproteobacteria</taxon>
        <taxon>Burkholderiales</taxon>
        <taxon>Burkholderiaceae</taxon>
        <taxon>Caballeronia</taxon>
    </lineage>
</organism>
<evidence type="ECO:0000313" key="3">
    <source>
        <dbReference type="EMBL" id="KLU24414.1"/>
    </source>
</evidence>
<evidence type="ECO:0000256" key="1">
    <source>
        <dbReference type="ARBA" id="ARBA00022801"/>
    </source>
</evidence>
<evidence type="ECO:0000313" key="4">
    <source>
        <dbReference type="Proteomes" id="UP000035963"/>
    </source>
</evidence>
<keyword evidence="1" id="KW-0378">Hydrolase</keyword>
<dbReference type="RefSeq" id="WP_047848505.1">
    <property type="nucleotide sequence ID" value="NZ_AEJF01000126.1"/>
</dbReference>
<protein>
    <submittedName>
        <fullName evidence="3">Isochorismatase</fullName>
    </submittedName>
</protein>
<feature type="domain" description="Isochorismatase-like" evidence="2">
    <location>
        <begin position="3"/>
        <end position="148"/>
    </location>
</feature>
<dbReference type="SUPFAM" id="SSF52499">
    <property type="entry name" value="Isochorismatase-like hydrolases"/>
    <property type="match status" value="1"/>
</dbReference>
<dbReference type="OrthoDB" id="1157330at2"/>
<dbReference type="Gene3D" id="3.40.50.850">
    <property type="entry name" value="Isochorismatase-like"/>
    <property type="match status" value="1"/>
</dbReference>
<dbReference type="PATRIC" id="fig|908627.4.peg.4570"/>
<reference evidence="3 4" key="1">
    <citation type="journal article" date="2015" name="Genome Announc.">
        <title>Draft Genome Sequence of Burkholderia sp. Strain PML1(12), an Ectomycorrhizosphere-Inhabiting Bacterium with Effective Mineral-Weathering Ability.</title>
        <authorList>
            <person name="Uroz S."/>
            <person name="Oger P."/>
        </authorList>
    </citation>
    <scope>NUCLEOTIDE SEQUENCE [LARGE SCALE GENOMIC DNA]</scope>
    <source>
        <strain evidence="4">PML1(12)</strain>
    </source>
</reference>
<evidence type="ECO:0000259" key="2">
    <source>
        <dbReference type="Pfam" id="PF00857"/>
    </source>
</evidence>
<comment type="caution">
    <text evidence="3">The sequence shown here is derived from an EMBL/GenBank/DDBJ whole genome shotgun (WGS) entry which is preliminary data.</text>
</comment>
<keyword evidence="4" id="KW-1185">Reference proteome</keyword>
<gene>
    <name evidence="3" type="ORF">EOS_20400</name>
</gene>
<dbReference type="PANTHER" id="PTHR43540">
    <property type="entry name" value="PEROXYUREIDOACRYLATE/UREIDOACRYLATE AMIDOHYDROLASE-RELATED"/>
    <property type="match status" value="1"/>
</dbReference>
<dbReference type="InterPro" id="IPR000868">
    <property type="entry name" value="Isochorismatase-like_dom"/>
</dbReference>